<dbReference type="InterPro" id="IPR016163">
    <property type="entry name" value="Ald_DH_C"/>
</dbReference>
<evidence type="ECO:0000259" key="2">
    <source>
        <dbReference type="Pfam" id="PF00171"/>
    </source>
</evidence>
<dbReference type="GO" id="GO:0004777">
    <property type="term" value="F:succinate-semialdehyde dehydrogenase (NAD+) activity"/>
    <property type="evidence" value="ECO:0007669"/>
    <property type="project" value="TreeGrafter"/>
</dbReference>
<dbReference type="AlphaFoldDB" id="A0AAX4NE88"/>
<reference evidence="3 4" key="1">
    <citation type="submission" date="2023-09" db="EMBL/GenBank/DDBJ databases">
        <authorList>
            <person name="Golyshina O.V."/>
            <person name="Lunev E.A."/>
            <person name="Bargiela R."/>
            <person name="Gaines M.C."/>
            <person name="Daum B."/>
            <person name="Bale N.J."/>
            <person name="Koenen M."/>
            <person name="Sinninghe Damst J.S."/>
            <person name="Yakimov M."/>
            <person name="Golyshin P.N."/>
        </authorList>
    </citation>
    <scope>NUCLEOTIDE SEQUENCE [LARGE SCALE GENOMIC DNA]</scope>
    <source>
        <strain evidence="3 4">M1</strain>
    </source>
</reference>
<feature type="domain" description="Aldehyde dehydrogenase" evidence="2">
    <location>
        <begin position="3"/>
        <end position="435"/>
    </location>
</feature>
<dbReference type="PANTHER" id="PTHR43217:SF1">
    <property type="entry name" value="SUCCINATE SEMIALDEHYDE DEHYDROGENASE [NAD(P)+] SAD"/>
    <property type="match status" value="1"/>
</dbReference>
<sequence length="439" mass="49201">MSIKTVNPYTGKEIQEYEEVSKDNVREMVSKMRLGQSTWGWNMDSRVDYFKNVLKPNLLKRREELGKLMSMEMGKPISQSLAEIDKCIKLVDYALESFREFLEPEFVKTEGKKTYVRFDPLGVIFIIMPWNFPLWQVMRAAVPAMFAGNAVVLKHASIVTGTGMMIEEIFENEMFRSIPVSGWKAQELIKYFDGVSFTGSTQAGISIAEEASKNLKKTVLELGGSDPFIVLQSANVSEAAENALYARLQNNGQSCIASKRFIVHENVFDEFREKLAGHFSTVKIGDPLIKDTYLGPLSSSNQANTVKEQISDLSKMGKVEIFGKVQDNIIPPTIAELSKSYQEEVFGPVAILMKFRENQEALRLANDVPFGLGSSIWGNSEEAELLAPKIQAGMVFINKMVASDPRVPFGGVKRSGIGRELSKYGLKEFTNIKTVWVDH</sequence>
<dbReference type="Proteomes" id="UP001451606">
    <property type="component" value="Chromosome"/>
</dbReference>
<gene>
    <name evidence="3" type="ORF">OXIME_000286</name>
</gene>
<dbReference type="EMBL" id="CP133772">
    <property type="protein sequence ID" value="WYX99744.1"/>
    <property type="molecule type" value="Genomic_DNA"/>
</dbReference>
<protein>
    <submittedName>
        <fullName evidence="3">Aldehyde dehydrogenase family protein</fullName>
    </submittedName>
</protein>
<dbReference type="InterPro" id="IPR016162">
    <property type="entry name" value="Ald_DH_N"/>
</dbReference>
<dbReference type="SUPFAM" id="SSF53720">
    <property type="entry name" value="ALDH-like"/>
    <property type="match status" value="1"/>
</dbReference>
<accession>A0AAX4NE88</accession>
<evidence type="ECO:0000313" key="4">
    <source>
        <dbReference type="Proteomes" id="UP001451606"/>
    </source>
</evidence>
<dbReference type="InterPro" id="IPR016160">
    <property type="entry name" value="Ald_DH_CS_CYS"/>
</dbReference>
<dbReference type="KEGG" id="omr:OXIME_000286"/>
<dbReference type="RefSeq" id="WP_393971707.1">
    <property type="nucleotide sequence ID" value="NZ_CP133772.1"/>
</dbReference>
<keyword evidence="4" id="KW-1185">Reference proteome</keyword>
<keyword evidence="1" id="KW-0560">Oxidoreductase</keyword>
<name>A0AAX4NE88_9ARCH</name>
<dbReference type="InterPro" id="IPR047110">
    <property type="entry name" value="GABD/Sad-like"/>
</dbReference>
<dbReference type="InterPro" id="IPR016161">
    <property type="entry name" value="Ald_DH/histidinol_DH"/>
</dbReference>
<dbReference type="InterPro" id="IPR015590">
    <property type="entry name" value="Aldehyde_DH_dom"/>
</dbReference>
<dbReference type="Gene3D" id="3.40.309.10">
    <property type="entry name" value="Aldehyde Dehydrogenase, Chain A, domain 2"/>
    <property type="match status" value="1"/>
</dbReference>
<dbReference type="Gene3D" id="3.40.605.10">
    <property type="entry name" value="Aldehyde Dehydrogenase, Chain A, domain 1"/>
    <property type="match status" value="1"/>
</dbReference>
<dbReference type="PANTHER" id="PTHR43217">
    <property type="entry name" value="SUCCINATE SEMIALDEHYDE DEHYDROGENASE [NAD(P)+] SAD"/>
    <property type="match status" value="1"/>
</dbReference>
<dbReference type="PROSITE" id="PS00070">
    <property type="entry name" value="ALDEHYDE_DEHYDR_CYS"/>
    <property type="match status" value="1"/>
</dbReference>
<evidence type="ECO:0000313" key="3">
    <source>
        <dbReference type="EMBL" id="WYX99744.1"/>
    </source>
</evidence>
<evidence type="ECO:0000256" key="1">
    <source>
        <dbReference type="ARBA" id="ARBA00023002"/>
    </source>
</evidence>
<organism evidence="3 4">
    <name type="scientific">Oxyplasma meridianum</name>
    <dbReference type="NCBI Taxonomy" id="3073602"/>
    <lineage>
        <taxon>Archaea</taxon>
        <taxon>Methanobacteriati</taxon>
        <taxon>Thermoplasmatota</taxon>
        <taxon>Thermoplasmata</taxon>
        <taxon>Thermoplasmatales</taxon>
        <taxon>Thermoplasmataceae</taxon>
        <taxon>Oxyplasma</taxon>
    </lineage>
</organism>
<proteinExistence type="predicted"/>
<dbReference type="GeneID" id="95967010"/>
<dbReference type="Pfam" id="PF00171">
    <property type="entry name" value="Aldedh"/>
    <property type="match status" value="1"/>
</dbReference>